<dbReference type="AlphaFoldDB" id="X0ZDU7"/>
<protein>
    <submittedName>
        <fullName evidence="1">Uncharacterized protein</fullName>
    </submittedName>
</protein>
<organism evidence="1">
    <name type="scientific">marine sediment metagenome</name>
    <dbReference type="NCBI Taxonomy" id="412755"/>
    <lineage>
        <taxon>unclassified sequences</taxon>
        <taxon>metagenomes</taxon>
        <taxon>ecological metagenomes</taxon>
    </lineage>
</organism>
<gene>
    <name evidence="1" type="ORF">S01H4_12845</name>
</gene>
<dbReference type="EMBL" id="BART01005581">
    <property type="protein sequence ID" value="GAG67820.1"/>
    <property type="molecule type" value="Genomic_DNA"/>
</dbReference>
<accession>X0ZDU7</accession>
<proteinExistence type="predicted"/>
<evidence type="ECO:0000313" key="1">
    <source>
        <dbReference type="EMBL" id="GAG67820.1"/>
    </source>
</evidence>
<name>X0ZDU7_9ZZZZ</name>
<comment type="caution">
    <text evidence="1">The sequence shown here is derived from an EMBL/GenBank/DDBJ whole genome shotgun (WGS) entry which is preliminary data.</text>
</comment>
<reference evidence="1" key="1">
    <citation type="journal article" date="2014" name="Front. Microbiol.">
        <title>High frequency of phylogenetically diverse reductive dehalogenase-homologous genes in deep subseafloor sedimentary metagenomes.</title>
        <authorList>
            <person name="Kawai M."/>
            <person name="Futagami T."/>
            <person name="Toyoda A."/>
            <person name="Takaki Y."/>
            <person name="Nishi S."/>
            <person name="Hori S."/>
            <person name="Arai W."/>
            <person name="Tsubouchi T."/>
            <person name="Morono Y."/>
            <person name="Uchiyama I."/>
            <person name="Ito T."/>
            <person name="Fujiyama A."/>
            <person name="Inagaki F."/>
            <person name="Takami H."/>
        </authorList>
    </citation>
    <scope>NUCLEOTIDE SEQUENCE</scope>
    <source>
        <strain evidence="1">Expedition CK06-06</strain>
    </source>
</reference>
<sequence>MSDKLTIFMLMPFKLEFKSIYDERIKKTLSQLGQTLKGSN</sequence>